<sequence>MNIRTFLVLFLLGGCSSIDNKIGYGVNFEVPIEASCLVNVVAEYEPFDPVTVLDSSLEFTYLENSINLSLHSQNLIGGYQLTIDGMFLGKSYQQFVQEAEQISKMVQHIISQGCT</sequence>
<proteinExistence type="predicted"/>
<dbReference type="OrthoDB" id="4540215at2"/>
<name>A0A1E7ZGY3_9ALTE</name>
<comment type="caution">
    <text evidence="1">The sequence shown here is derived from an EMBL/GenBank/DDBJ whole genome shotgun (WGS) entry which is preliminary data.</text>
</comment>
<evidence type="ECO:0000313" key="2">
    <source>
        <dbReference type="Proteomes" id="UP000175691"/>
    </source>
</evidence>
<dbReference type="STRING" id="1656094.BFC18_00140"/>
<organism evidence="1 2">
    <name type="scientific">Alteromonas confluentis</name>
    <dbReference type="NCBI Taxonomy" id="1656094"/>
    <lineage>
        <taxon>Bacteria</taxon>
        <taxon>Pseudomonadati</taxon>
        <taxon>Pseudomonadota</taxon>
        <taxon>Gammaproteobacteria</taxon>
        <taxon>Alteromonadales</taxon>
        <taxon>Alteromonadaceae</taxon>
        <taxon>Alteromonas/Salinimonas group</taxon>
        <taxon>Alteromonas</taxon>
    </lineage>
</organism>
<evidence type="ECO:0008006" key="3">
    <source>
        <dbReference type="Google" id="ProtNLM"/>
    </source>
</evidence>
<dbReference type="Proteomes" id="UP000175691">
    <property type="component" value="Unassembled WGS sequence"/>
</dbReference>
<dbReference type="RefSeq" id="WP_070123168.1">
    <property type="nucleotide sequence ID" value="NZ_MDHN01000001.1"/>
</dbReference>
<reference evidence="1 2" key="1">
    <citation type="submission" date="2016-08" db="EMBL/GenBank/DDBJ databases">
        <authorList>
            <person name="Seilhamer J.J."/>
        </authorList>
    </citation>
    <scope>NUCLEOTIDE SEQUENCE [LARGE SCALE GENOMIC DNA]</scope>
    <source>
        <strain evidence="1 2">KCTC 42603</strain>
    </source>
</reference>
<gene>
    <name evidence="1" type="ORF">BFC18_00140</name>
</gene>
<dbReference type="AlphaFoldDB" id="A0A1E7ZGY3"/>
<evidence type="ECO:0000313" key="1">
    <source>
        <dbReference type="EMBL" id="OFC72771.1"/>
    </source>
</evidence>
<protein>
    <recommendedName>
        <fullName evidence="3">Lipoprotein</fullName>
    </recommendedName>
</protein>
<dbReference type="EMBL" id="MDHN01000001">
    <property type="protein sequence ID" value="OFC72771.1"/>
    <property type="molecule type" value="Genomic_DNA"/>
</dbReference>
<dbReference type="PROSITE" id="PS51257">
    <property type="entry name" value="PROKAR_LIPOPROTEIN"/>
    <property type="match status" value="1"/>
</dbReference>
<accession>A0A1E7ZGY3</accession>
<keyword evidence="2" id="KW-1185">Reference proteome</keyword>